<sequence>MLINIEYRNIKLKKHSSKQNVEGADCSGPARSNCRPPGPDRSREALQSFAFLVFVLVCLVGSVFLFFVLPETKNQTFQDISLSFARINGVTLPPPAQEMELVLSVSPQSNGKQEPRKETQDGTESSF</sequence>
<evidence type="ECO:0000313" key="4">
    <source>
        <dbReference type="EMBL" id="KAK7877811.1"/>
    </source>
</evidence>
<keyword evidence="5" id="KW-1185">Reference proteome</keyword>
<reference evidence="5" key="1">
    <citation type="submission" date="2024-04" db="EMBL/GenBank/DDBJ databases">
        <title>Salinicola lusitanus LLJ914,a marine bacterium isolated from the Okinawa Trough.</title>
        <authorList>
            <person name="Li J."/>
        </authorList>
    </citation>
    <scope>NUCLEOTIDE SEQUENCE [LARGE SCALE GENOMIC DNA]</scope>
</reference>
<dbReference type="GO" id="GO:0016020">
    <property type="term" value="C:membrane"/>
    <property type="evidence" value="ECO:0007669"/>
    <property type="project" value="UniProtKB-SubCell"/>
</dbReference>
<dbReference type="AlphaFoldDB" id="A0AAW0MM41"/>
<keyword evidence="3" id="KW-0472">Membrane</keyword>
<keyword evidence="3" id="KW-0812">Transmembrane</keyword>
<comment type="subcellular location">
    <subcellularLocation>
        <location evidence="1">Membrane</location>
        <topology evidence="1">Multi-pass membrane protein</topology>
    </subcellularLocation>
</comment>
<evidence type="ECO:0000256" key="3">
    <source>
        <dbReference type="SAM" id="Phobius"/>
    </source>
</evidence>
<gene>
    <name evidence="4" type="ORF">WMY93_031519</name>
</gene>
<proteinExistence type="predicted"/>
<feature type="region of interest" description="Disordered" evidence="2">
    <location>
        <begin position="103"/>
        <end position="127"/>
    </location>
</feature>
<evidence type="ECO:0000256" key="1">
    <source>
        <dbReference type="ARBA" id="ARBA00004141"/>
    </source>
</evidence>
<comment type="caution">
    <text evidence="4">The sequence shown here is derived from an EMBL/GenBank/DDBJ whole genome shotgun (WGS) entry which is preliminary data.</text>
</comment>
<feature type="region of interest" description="Disordered" evidence="2">
    <location>
        <begin position="16"/>
        <end position="41"/>
    </location>
</feature>
<dbReference type="Gene3D" id="1.20.1250.20">
    <property type="entry name" value="MFS general substrate transporter like domains"/>
    <property type="match status" value="1"/>
</dbReference>
<evidence type="ECO:0000313" key="5">
    <source>
        <dbReference type="Proteomes" id="UP001460270"/>
    </source>
</evidence>
<organism evidence="4 5">
    <name type="scientific">Mugilogobius chulae</name>
    <name type="common">yellowstripe goby</name>
    <dbReference type="NCBI Taxonomy" id="88201"/>
    <lineage>
        <taxon>Eukaryota</taxon>
        <taxon>Metazoa</taxon>
        <taxon>Chordata</taxon>
        <taxon>Craniata</taxon>
        <taxon>Vertebrata</taxon>
        <taxon>Euteleostomi</taxon>
        <taxon>Actinopterygii</taxon>
        <taxon>Neopterygii</taxon>
        <taxon>Teleostei</taxon>
        <taxon>Neoteleostei</taxon>
        <taxon>Acanthomorphata</taxon>
        <taxon>Gobiaria</taxon>
        <taxon>Gobiiformes</taxon>
        <taxon>Gobioidei</taxon>
        <taxon>Gobiidae</taxon>
        <taxon>Gobionellinae</taxon>
        <taxon>Mugilogobius</taxon>
    </lineage>
</organism>
<feature type="transmembrane region" description="Helical" evidence="3">
    <location>
        <begin position="49"/>
        <end position="69"/>
    </location>
</feature>
<dbReference type="InterPro" id="IPR036259">
    <property type="entry name" value="MFS_trans_sf"/>
</dbReference>
<protein>
    <submittedName>
        <fullName evidence="4">Uncharacterized protein</fullName>
    </submittedName>
</protein>
<keyword evidence="3" id="KW-1133">Transmembrane helix</keyword>
<name>A0AAW0MM41_9GOBI</name>
<accession>A0AAW0MM41</accession>
<dbReference type="EMBL" id="JBBPFD010000672">
    <property type="protein sequence ID" value="KAK7877811.1"/>
    <property type="molecule type" value="Genomic_DNA"/>
</dbReference>
<evidence type="ECO:0000256" key="2">
    <source>
        <dbReference type="SAM" id="MobiDB-lite"/>
    </source>
</evidence>
<dbReference type="Proteomes" id="UP001460270">
    <property type="component" value="Unassembled WGS sequence"/>
</dbReference>